<comment type="subcellular location">
    <subcellularLocation>
        <location evidence="1 12">Cell outer membrane</location>
        <topology evidence="1 12">Multi-pass membrane protein</topology>
    </subcellularLocation>
</comment>
<proteinExistence type="inferred from homology"/>
<feature type="domain" description="TonB-dependent receptor-like beta-barrel" evidence="15">
    <location>
        <begin position="316"/>
        <end position="751"/>
    </location>
</feature>
<dbReference type="PROSITE" id="PS52016">
    <property type="entry name" value="TONB_DEPENDENT_REC_3"/>
    <property type="match status" value="1"/>
</dbReference>
<evidence type="ECO:0000256" key="12">
    <source>
        <dbReference type="PROSITE-ProRule" id="PRU01360"/>
    </source>
</evidence>
<keyword evidence="10 17" id="KW-0675">Receptor</keyword>
<keyword evidence="8 13" id="KW-0798">TonB box</keyword>
<comment type="similarity">
    <text evidence="2 12 13">Belongs to the TonB-dependent receptor family.</text>
</comment>
<gene>
    <name evidence="17" type="ORF">C1704_13265</name>
</gene>
<evidence type="ECO:0000256" key="2">
    <source>
        <dbReference type="ARBA" id="ARBA00009810"/>
    </source>
</evidence>
<dbReference type="PANTHER" id="PTHR30069:SF53">
    <property type="entry name" value="COLICIN I RECEPTOR-RELATED"/>
    <property type="match status" value="1"/>
</dbReference>
<dbReference type="EMBL" id="PSNX01000012">
    <property type="protein sequence ID" value="PPE65597.1"/>
    <property type="molecule type" value="Genomic_DNA"/>
</dbReference>
<dbReference type="InterPro" id="IPR012910">
    <property type="entry name" value="Plug_dom"/>
</dbReference>
<evidence type="ECO:0000313" key="18">
    <source>
        <dbReference type="Proteomes" id="UP000238605"/>
    </source>
</evidence>
<evidence type="ECO:0000259" key="15">
    <source>
        <dbReference type="Pfam" id="PF00593"/>
    </source>
</evidence>
<evidence type="ECO:0000256" key="3">
    <source>
        <dbReference type="ARBA" id="ARBA00022448"/>
    </source>
</evidence>
<evidence type="ECO:0000256" key="7">
    <source>
        <dbReference type="ARBA" id="ARBA00023065"/>
    </source>
</evidence>
<keyword evidence="18" id="KW-1185">Reference proteome</keyword>
<keyword evidence="3 12" id="KW-0813">Transport</keyword>
<dbReference type="GO" id="GO:0015344">
    <property type="term" value="F:siderophore uptake transmembrane transporter activity"/>
    <property type="evidence" value="ECO:0007669"/>
    <property type="project" value="TreeGrafter"/>
</dbReference>
<dbReference type="InterPro" id="IPR037066">
    <property type="entry name" value="Plug_dom_sf"/>
</dbReference>
<sequence>MSALPPLWGAPSRSGSFVRTLALSAAALAAAAPCSLALAQGVATDTSLAPVVVTGQRAELDPTLPQTTASKTAEQLRDQNLVNPEDALRYLPATTIRKRYIGDRNALIGGRNFGTLQPSRALVYVDGYLLSNFLGRFDAPRWNMLTPESIERVDMLYGPYSALYPGNSIGTTVVVHERVPQGFEASARLGGHRQQFSAYGDSGHYDGHQFSARIASRLDSGLWYALHLNHQDSTSQPMQYHTSTTLTPGTAGTPVTGIRYDTDPLGRPRAVFGANSGAIDRTQQDTIKLQVGQDLTPTLQASAFVGYWVNDSVTRNRTFLRDVNGNPVWSGTVTDGTYQYTIPTTAFAPSQRDEAHWQSGFTVKTRHATGWNGSLVASLYRIGRDDARQASQPDPVAALGGPGTLTRRDGTGWHTMEAQAAYTPTPGDFGDGHHALTFGLHRNGYRLDQTVDNVSDWRSGGGTRAQYYRGRTEITAAYAQDVWTLREDLQLTLGLRVERFRAHDGEQLTSNGVTTVYGERSLNGRSPKASLAWWATPEWLLKASAGHGVRFPNVEELYNGTATGTSVIVSDPNLRPERSTAVELSAEHSGVAHRLRVSLFQDVVKDAILRQSDTTVVPSVTRVSNVDRVRTRGIEFVGMQQNVFVRGLDLEGHLAFTRSIVTANTRDPGSVGAYWLRVPKSRGALLAAWRPNDLWRTSLGLRYSGRAYNDVYNLDVQPDVYGGVSRVTQLDWRASVKLQPQLEWAVGIDNLTDQRAWQSHPYPGRTLHTELRWTQ</sequence>
<protein>
    <submittedName>
        <fullName evidence="17">TonB-dependent receptor</fullName>
    </submittedName>
</protein>
<evidence type="ECO:0000256" key="1">
    <source>
        <dbReference type="ARBA" id="ARBA00004571"/>
    </source>
</evidence>
<evidence type="ECO:0000256" key="9">
    <source>
        <dbReference type="ARBA" id="ARBA00023136"/>
    </source>
</evidence>
<dbReference type="SUPFAM" id="SSF56935">
    <property type="entry name" value="Porins"/>
    <property type="match status" value="1"/>
</dbReference>
<keyword evidence="4 12" id="KW-1134">Transmembrane beta strand</keyword>
<keyword evidence="5 12" id="KW-0812">Transmembrane</keyword>
<reference evidence="17 18" key="1">
    <citation type="submission" date="2018-02" db="EMBL/GenBank/DDBJ databases">
        <title>Reclassifiation of [Polyangium] brachysporum DSM 7029 as Guopingzhaonella breviflexa gen. nov., sp. nov., a member of the family Comamonadaceae.</title>
        <authorList>
            <person name="Tang B."/>
        </authorList>
    </citation>
    <scope>NUCLEOTIDE SEQUENCE [LARGE SCALE GENOMIC DNA]</scope>
    <source>
        <strain evidence="17 18">BCRC 80649</strain>
    </source>
</reference>
<dbReference type="InterPro" id="IPR039426">
    <property type="entry name" value="TonB-dep_rcpt-like"/>
</dbReference>
<keyword evidence="9 12" id="KW-0472">Membrane</keyword>
<keyword evidence="6 14" id="KW-0732">Signal</keyword>
<dbReference type="CDD" id="cd01347">
    <property type="entry name" value="ligand_gated_channel"/>
    <property type="match status" value="1"/>
</dbReference>
<dbReference type="GO" id="GO:0009279">
    <property type="term" value="C:cell outer membrane"/>
    <property type="evidence" value="ECO:0007669"/>
    <property type="project" value="UniProtKB-SubCell"/>
</dbReference>
<dbReference type="Pfam" id="PF00593">
    <property type="entry name" value="TonB_dep_Rec_b-barrel"/>
    <property type="match status" value="1"/>
</dbReference>
<dbReference type="Gene3D" id="2.40.170.20">
    <property type="entry name" value="TonB-dependent receptor, beta-barrel domain"/>
    <property type="match status" value="1"/>
</dbReference>
<keyword evidence="11 12" id="KW-0998">Cell outer membrane</keyword>
<dbReference type="PANTHER" id="PTHR30069">
    <property type="entry name" value="TONB-DEPENDENT OUTER MEMBRANE RECEPTOR"/>
    <property type="match status" value="1"/>
</dbReference>
<evidence type="ECO:0000256" key="8">
    <source>
        <dbReference type="ARBA" id="ARBA00023077"/>
    </source>
</evidence>
<organism evidence="17 18">
    <name type="scientific">Caldimonas caldifontis</name>
    <dbReference type="NCBI Taxonomy" id="1452508"/>
    <lineage>
        <taxon>Bacteria</taxon>
        <taxon>Pseudomonadati</taxon>
        <taxon>Pseudomonadota</taxon>
        <taxon>Betaproteobacteria</taxon>
        <taxon>Burkholderiales</taxon>
        <taxon>Sphaerotilaceae</taxon>
        <taxon>Caldimonas</taxon>
    </lineage>
</organism>
<dbReference type="InterPro" id="IPR036942">
    <property type="entry name" value="Beta-barrel_TonB_sf"/>
</dbReference>
<dbReference type="Proteomes" id="UP000238605">
    <property type="component" value="Unassembled WGS sequence"/>
</dbReference>
<evidence type="ECO:0000256" key="11">
    <source>
        <dbReference type="ARBA" id="ARBA00023237"/>
    </source>
</evidence>
<evidence type="ECO:0000256" key="5">
    <source>
        <dbReference type="ARBA" id="ARBA00022692"/>
    </source>
</evidence>
<evidence type="ECO:0000256" key="13">
    <source>
        <dbReference type="RuleBase" id="RU003357"/>
    </source>
</evidence>
<accession>A0A2S5SSQ8</accession>
<dbReference type="Gene3D" id="2.170.130.10">
    <property type="entry name" value="TonB-dependent receptor, plug domain"/>
    <property type="match status" value="1"/>
</dbReference>
<dbReference type="AlphaFoldDB" id="A0A2S5SSQ8"/>
<evidence type="ECO:0000256" key="14">
    <source>
        <dbReference type="SAM" id="SignalP"/>
    </source>
</evidence>
<comment type="caution">
    <text evidence="17">The sequence shown here is derived from an EMBL/GenBank/DDBJ whole genome shotgun (WGS) entry which is preliminary data.</text>
</comment>
<evidence type="ECO:0000256" key="4">
    <source>
        <dbReference type="ARBA" id="ARBA00022452"/>
    </source>
</evidence>
<feature type="signal peptide" evidence="14">
    <location>
        <begin position="1"/>
        <end position="39"/>
    </location>
</feature>
<dbReference type="InterPro" id="IPR000531">
    <property type="entry name" value="Beta-barrel_TonB"/>
</dbReference>
<evidence type="ECO:0000256" key="10">
    <source>
        <dbReference type="ARBA" id="ARBA00023170"/>
    </source>
</evidence>
<feature type="domain" description="TonB-dependent receptor plug" evidence="16">
    <location>
        <begin position="64"/>
        <end position="170"/>
    </location>
</feature>
<feature type="chain" id="PRO_5015610794" evidence="14">
    <location>
        <begin position="40"/>
        <end position="775"/>
    </location>
</feature>
<name>A0A2S5SSQ8_9BURK</name>
<dbReference type="GO" id="GO:0044718">
    <property type="term" value="P:siderophore transmembrane transport"/>
    <property type="evidence" value="ECO:0007669"/>
    <property type="project" value="TreeGrafter"/>
</dbReference>
<dbReference type="Pfam" id="PF07715">
    <property type="entry name" value="Plug"/>
    <property type="match status" value="1"/>
</dbReference>
<evidence type="ECO:0000259" key="16">
    <source>
        <dbReference type="Pfam" id="PF07715"/>
    </source>
</evidence>
<evidence type="ECO:0000313" key="17">
    <source>
        <dbReference type="EMBL" id="PPE65597.1"/>
    </source>
</evidence>
<keyword evidence="7" id="KW-0406">Ion transport</keyword>
<evidence type="ECO:0000256" key="6">
    <source>
        <dbReference type="ARBA" id="ARBA00022729"/>
    </source>
</evidence>